<dbReference type="EMBL" id="KE525279">
    <property type="protein sequence ID" value="KFB44612.1"/>
    <property type="molecule type" value="Genomic_DNA"/>
</dbReference>
<evidence type="ECO:0000256" key="4">
    <source>
        <dbReference type="ARBA" id="ARBA00023136"/>
    </source>
</evidence>
<evidence type="ECO:0000256" key="1">
    <source>
        <dbReference type="ARBA" id="ARBA00004370"/>
    </source>
</evidence>
<keyword evidence="9" id="KW-1185">Reference proteome</keyword>
<dbReference type="EMBL" id="ATLV01019780">
    <property type="status" value="NOT_ANNOTATED_CDS"/>
    <property type="molecule type" value="Genomic_DNA"/>
</dbReference>
<sequence>MDFYEPVPLALAYGNGSREWFVERWNTLLDTIGDDIDTLYVWFLTAYTYGFFWLVGGLFVLMDLTNKPRFLRKFKNQPGANEPLQWDRFVNLVKTIAYNQLVFGVPTSYLSYHARKFIGADIPDPRVLPSPYIIVRDVMVCIVAWEITFYYSHRLLHSTFFYKHIHKKHHEWKAPVAWSAMYAHPFEFIISDLLPVYVGPAIMTSHVFTIVVWFTFVMMDTLVDHSGYHLPVLGSSEMHDYHHLKFNQCYGLFGWLDGLHGTDSEFRKKKQYQRHHRIFALKSARELVPEH</sequence>
<dbReference type="EnsemblMetazoa" id="ASIC012495-RA">
    <property type="protein sequence ID" value="ASIC012495-PA"/>
    <property type="gene ID" value="ASIC012495"/>
</dbReference>
<evidence type="ECO:0000313" key="7">
    <source>
        <dbReference type="EMBL" id="KFB44612.1"/>
    </source>
</evidence>
<evidence type="ECO:0000256" key="5">
    <source>
        <dbReference type="SAM" id="Phobius"/>
    </source>
</evidence>
<proteinExistence type="predicted"/>
<protein>
    <submittedName>
        <fullName evidence="7">AGAP002767-PA-like protein</fullName>
    </submittedName>
</protein>
<dbReference type="GO" id="GO:0016491">
    <property type="term" value="F:oxidoreductase activity"/>
    <property type="evidence" value="ECO:0007669"/>
    <property type="project" value="InterPro"/>
</dbReference>
<dbReference type="InterPro" id="IPR006694">
    <property type="entry name" value="Fatty_acid_hydroxylase"/>
</dbReference>
<dbReference type="OrthoDB" id="408954at2759"/>
<dbReference type="VEuPathDB" id="VectorBase:ASIS018579"/>
<accession>A0A084W318</accession>
<evidence type="ECO:0000256" key="2">
    <source>
        <dbReference type="ARBA" id="ARBA00022692"/>
    </source>
</evidence>
<feature type="transmembrane region" description="Helical" evidence="5">
    <location>
        <begin position="39"/>
        <end position="62"/>
    </location>
</feature>
<dbReference type="Pfam" id="PF04116">
    <property type="entry name" value="FA_hydroxylase"/>
    <property type="match status" value="1"/>
</dbReference>
<evidence type="ECO:0000313" key="8">
    <source>
        <dbReference type="EnsemblMetazoa" id="ASIC012495-PA"/>
    </source>
</evidence>
<reference evidence="8" key="2">
    <citation type="submission" date="2020-05" db="UniProtKB">
        <authorList>
            <consortium name="EnsemblMetazoa"/>
        </authorList>
    </citation>
    <scope>IDENTIFICATION</scope>
</reference>
<reference evidence="7 9" key="1">
    <citation type="journal article" date="2014" name="BMC Genomics">
        <title>Genome sequence of Anopheles sinensis provides insight into genetics basis of mosquito competence for malaria parasites.</title>
        <authorList>
            <person name="Zhou D."/>
            <person name="Zhang D."/>
            <person name="Ding G."/>
            <person name="Shi L."/>
            <person name="Hou Q."/>
            <person name="Ye Y."/>
            <person name="Xu Y."/>
            <person name="Zhou H."/>
            <person name="Xiong C."/>
            <person name="Li S."/>
            <person name="Yu J."/>
            <person name="Hong S."/>
            <person name="Yu X."/>
            <person name="Zou P."/>
            <person name="Chen C."/>
            <person name="Chang X."/>
            <person name="Wang W."/>
            <person name="Lv Y."/>
            <person name="Sun Y."/>
            <person name="Ma L."/>
            <person name="Shen B."/>
            <person name="Zhu C."/>
        </authorList>
    </citation>
    <scope>NUCLEOTIDE SEQUENCE [LARGE SCALE GENOMIC DNA]</scope>
</reference>
<feature type="transmembrane region" description="Helical" evidence="5">
    <location>
        <begin position="194"/>
        <end position="216"/>
    </location>
</feature>
<dbReference type="Proteomes" id="UP000030765">
    <property type="component" value="Unassembled WGS sequence"/>
</dbReference>
<evidence type="ECO:0000313" key="9">
    <source>
        <dbReference type="Proteomes" id="UP000030765"/>
    </source>
</evidence>
<dbReference type="GO" id="GO:0005506">
    <property type="term" value="F:iron ion binding"/>
    <property type="evidence" value="ECO:0007669"/>
    <property type="project" value="InterPro"/>
</dbReference>
<gene>
    <name evidence="7" type="ORF">ZHAS_00012495</name>
</gene>
<keyword evidence="3 5" id="KW-1133">Transmembrane helix</keyword>
<dbReference type="InterPro" id="IPR050307">
    <property type="entry name" value="Sterol_Desaturase_Related"/>
</dbReference>
<feature type="domain" description="Fatty acid hydroxylase" evidence="6">
    <location>
        <begin position="138"/>
        <end position="262"/>
    </location>
</feature>
<dbReference type="STRING" id="74873.A0A084W318"/>
<dbReference type="AlphaFoldDB" id="A0A084W318"/>
<dbReference type="OMA" id="LYMWFLT"/>
<evidence type="ECO:0000256" key="3">
    <source>
        <dbReference type="ARBA" id="ARBA00022989"/>
    </source>
</evidence>
<organism evidence="7">
    <name type="scientific">Anopheles sinensis</name>
    <name type="common">Mosquito</name>
    <dbReference type="NCBI Taxonomy" id="74873"/>
    <lineage>
        <taxon>Eukaryota</taxon>
        <taxon>Metazoa</taxon>
        <taxon>Ecdysozoa</taxon>
        <taxon>Arthropoda</taxon>
        <taxon>Hexapoda</taxon>
        <taxon>Insecta</taxon>
        <taxon>Pterygota</taxon>
        <taxon>Neoptera</taxon>
        <taxon>Endopterygota</taxon>
        <taxon>Diptera</taxon>
        <taxon>Nematocera</taxon>
        <taxon>Culicoidea</taxon>
        <taxon>Culicidae</taxon>
        <taxon>Anophelinae</taxon>
        <taxon>Anopheles</taxon>
    </lineage>
</organism>
<evidence type="ECO:0000259" key="6">
    <source>
        <dbReference type="Pfam" id="PF04116"/>
    </source>
</evidence>
<dbReference type="VEuPathDB" id="VectorBase:ASIC012495"/>
<dbReference type="EMBL" id="ATLV01019779">
    <property type="status" value="NOT_ANNOTATED_CDS"/>
    <property type="molecule type" value="Genomic_DNA"/>
</dbReference>
<keyword evidence="4 5" id="KW-0472">Membrane</keyword>
<keyword evidence="2 5" id="KW-0812">Transmembrane</keyword>
<dbReference type="PANTHER" id="PTHR11863">
    <property type="entry name" value="STEROL DESATURASE"/>
    <property type="match status" value="1"/>
</dbReference>
<dbReference type="GO" id="GO:0016020">
    <property type="term" value="C:membrane"/>
    <property type="evidence" value="ECO:0007669"/>
    <property type="project" value="UniProtKB-SubCell"/>
</dbReference>
<comment type="subcellular location">
    <subcellularLocation>
        <location evidence="1">Membrane</location>
    </subcellularLocation>
</comment>
<dbReference type="GO" id="GO:0008610">
    <property type="term" value="P:lipid biosynthetic process"/>
    <property type="evidence" value="ECO:0007669"/>
    <property type="project" value="InterPro"/>
</dbReference>
<name>A0A084W318_ANOSI</name>